<keyword evidence="3" id="KW-1185">Reference proteome</keyword>
<dbReference type="GO" id="GO:0003735">
    <property type="term" value="F:structural constituent of ribosome"/>
    <property type="evidence" value="ECO:0007669"/>
    <property type="project" value="TreeGrafter"/>
</dbReference>
<dbReference type="InParanoid" id="A0A1Y1UEN8"/>
<dbReference type="InterPro" id="IPR021036">
    <property type="entry name" value="Ribosomal_mS45"/>
</dbReference>
<accession>A0A1Y1UEN8</accession>
<dbReference type="RefSeq" id="XP_021870550.1">
    <property type="nucleotide sequence ID" value="XM_022012947.1"/>
</dbReference>
<evidence type="ECO:0000313" key="2">
    <source>
        <dbReference type="EMBL" id="ORX36449.1"/>
    </source>
</evidence>
<dbReference type="GO" id="GO:0005763">
    <property type="term" value="C:mitochondrial small ribosomal subunit"/>
    <property type="evidence" value="ECO:0007669"/>
    <property type="project" value="TreeGrafter"/>
</dbReference>
<protein>
    <recommendedName>
        <fullName evidence="4">Eukaryotic mitochondrial regulator protein-domain-containing protein</fullName>
    </recommendedName>
</protein>
<dbReference type="AlphaFoldDB" id="A0A1Y1UEN8"/>
<evidence type="ECO:0000313" key="3">
    <source>
        <dbReference type="Proteomes" id="UP000193218"/>
    </source>
</evidence>
<name>A0A1Y1UEN8_9TREE</name>
<organism evidence="2 3">
    <name type="scientific">Kockovaella imperatae</name>
    <dbReference type="NCBI Taxonomy" id="4999"/>
    <lineage>
        <taxon>Eukaryota</taxon>
        <taxon>Fungi</taxon>
        <taxon>Dikarya</taxon>
        <taxon>Basidiomycota</taxon>
        <taxon>Agaricomycotina</taxon>
        <taxon>Tremellomycetes</taxon>
        <taxon>Tremellales</taxon>
        <taxon>Cuniculitremaceae</taxon>
        <taxon>Kockovaella</taxon>
    </lineage>
</organism>
<dbReference type="Proteomes" id="UP000193218">
    <property type="component" value="Unassembled WGS sequence"/>
</dbReference>
<dbReference type="PANTHER" id="PTHR28158">
    <property type="entry name" value="37S RIBOSOMAL PROTEIN S35, MITOCHONDRIAL"/>
    <property type="match status" value="1"/>
</dbReference>
<gene>
    <name evidence="2" type="ORF">BD324DRAFT_497994</name>
</gene>
<dbReference type="STRING" id="4999.A0A1Y1UEN8"/>
<proteinExistence type="predicted"/>
<comment type="caution">
    <text evidence="2">The sequence shown here is derived from an EMBL/GenBank/DDBJ whole genome shotgun (WGS) entry which is preliminary data.</text>
</comment>
<evidence type="ECO:0000256" key="1">
    <source>
        <dbReference type="SAM" id="MobiDB-lite"/>
    </source>
</evidence>
<feature type="region of interest" description="Disordered" evidence="1">
    <location>
        <begin position="227"/>
        <end position="259"/>
    </location>
</feature>
<dbReference type="GO" id="GO:0032543">
    <property type="term" value="P:mitochondrial translation"/>
    <property type="evidence" value="ECO:0007669"/>
    <property type="project" value="TreeGrafter"/>
</dbReference>
<dbReference type="PANTHER" id="PTHR28158:SF1">
    <property type="entry name" value="SMALL RIBOSOMAL SUBUNIT PROTEIN MS45"/>
    <property type="match status" value="1"/>
</dbReference>
<evidence type="ECO:0008006" key="4">
    <source>
        <dbReference type="Google" id="ProtNLM"/>
    </source>
</evidence>
<reference evidence="2 3" key="1">
    <citation type="submission" date="2017-03" db="EMBL/GenBank/DDBJ databases">
        <title>Widespread Adenine N6-methylation of Active Genes in Fungi.</title>
        <authorList>
            <consortium name="DOE Joint Genome Institute"/>
            <person name="Mondo S.J."/>
            <person name="Dannebaum R.O."/>
            <person name="Kuo R.C."/>
            <person name="Louie K.B."/>
            <person name="Bewick A.J."/>
            <person name="Labutti K."/>
            <person name="Haridas S."/>
            <person name="Kuo A."/>
            <person name="Salamov A."/>
            <person name="Ahrendt S.R."/>
            <person name="Lau R."/>
            <person name="Bowen B.P."/>
            <person name="Lipzen A."/>
            <person name="Sullivan W."/>
            <person name="Andreopoulos W.B."/>
            <person name="Clum A."/>
            <person name="Lindquist E."/>
            <person name="Daum C."/>
            <person name="Northen T.R."/>
            <person name="Ramamoorthy G."/>
            <person name="Schmitz R.J."/>
            <person name="Gryganskyi A."/>
            <person name="Culley D."/>
            <person name="Magnuson J."/>
            <person name="James T.Y."/>
            <person name="O'Malley M.A."/>
            <person name="Stajich J.E."/>
            <person name="Spatafora J.W."/>
            <person name="Visel A."/>
            <person name="Grigoriev I.V."/>
        </authorList>
    </citation>
    <scope>NUCLEOTIDE SEQUENCE [LARGE SCALE GENOMIC DNA]</scope>
    <source>
        <strain evidence="2 3">NRRL Y-17943</strain>
    </source>
</reference>
<feature type="compositionally biased region" description="Basic residues" evidence="1">
    <location>
        <begin position="230"/>
        <end position="242"/>
    </location>
</feature>
<dbReference type="GeneID" id="33554755"/>
<dbReference type="Pfam" id="PF12298">
    <property type="entry name" value="Bot1p"/>
    <property type="match status" value="1"/>
</dbReference>
<dbReference type="EMBL" id="NBSH01000008">
    <property type="protein sequence ID" value="ORX36449.1"/>
    <property type="molecule type" value="Genomic_DNA"/>
</dbReference>
<dbReference type="OrthoDB" id="10052321at2759"/>
<sequence length="259" mass="29463">MVMAKTTRIPFLVAGPSGWEDAFFRPPPPLSNAVQDRIYTQLQQGDKDVATLASEYCISKARIHAIHKLKQVEAEFRRQSLPLQEAFQYGMEPLLDMKSPIDPSTRQYSERSAREEARARASDVSHQTEIVEETRWENGQGAEGSFGEPIQGLDNRRVEGLAWEWRDEETMGEIQPDRFTLPKRAQRERRDTSVVAPAQLLPAQGSKSAIRFIDMSKVGIPQEVQVARRLQSRAHQTSKRKARRDDVRRRASSPAPKSE</sequence>